<sequence>MSLILHYGPYESHGVIRHKIQRLKGLVEELTKEKYFVEMVASPHLNRLTVEMRGRTIFTCDIRNLLFNLSLEMDVVGRRIIDVIKQHEVIFFADENVAKYDSIKRGMRWLNYEHDLQNVHHYLDSDISIFYQLGDRQKVVASTDPRFAALFMERIGGEDDNEIKPENMRYSTYSHSNLMSIRSVVVDRSRISKEEFDISYISADPSMTTVCVDGPCPKCPPPEVLEDYVNNEEDSTN</sequence>
<name>A0ABM1M066_NICVS</name>
<dbReference type="Pfam" id="PF15092">
    <property type="entry name" value="UPF0728"/>
    <property type="match status" value="1"/>
</dbReference>
<protein>
    <submittedName>
        <fullName evidence="3">Uncharacterized protein LOC108556391</fullName>
    </submittedName>
</protein>
<gene>
    <name evidence="3" type="primary">LOC108556391</name>
</gene>
<dbReference type="GeneID" id="108556391"/>
<reference evidence="3" key="1">
    <citation type="submission" date="2025-08" db="UniProtKB">
        <authorList>
            <consortium name="RefSeq"/>
        </authorList>
    </citation>
    <scope>IDENTIFICATION</scope>
    <source>
        <tissue evidence="3">Whole Larva</tissue>
    </source>
</reference>
<dbReference type="Proteomes" id="UP000695000">
    <property type="component" value="Unplaced"/>
</dbReference>
<accession>A0ABM1M066</accession>
<proteinExistence type="inferred from homology"/>
<evidence type="ECO:0000313" key="3">
    <source>
        <dbReference type="RefSeq" id="XP_017767966.1"/>
    </source>
</evidence>
<evidence type="ECO:0000313" key="2">
    <source>
        <dbReference type="Proteomes" id="UP000695000"/>
    </source>
</evidence>
<keyword evidence="2" id="KW-1185">Reference proteome</keyword>
<organism evidence="2 3">
    <name type="scientific">Nicrophorus vespilloides</name>
    <name type="common">Boreal carrion beetle</name>
    <dbReference type="NCBI Taxonomy" id="110193"/>
    <lineage>
        <taxon>Eukaryota</taxon>
        <taxon>Metazoa</taxon>
        <taxon>Ecdysozoa</taxon>
        <taxon>Arthropoda</taxon>
        <taxon>Hexapoda</taxon>
        <taxon>Insecta</taxon>
        <taxon>Pterygota</taxon>
        <taxon>Neoptera</taxon>
        <taxon>Endopterygota</taxon>
        <taxon>Coleoptera</taxon>
        <taxon>Polyphaga</taxon>
        <taxon>Staphyliniformia</taxon>
        <taxon>Silphidae</taxon>
        <taxon>Nicrophorinae</taxon>
        <taxon>Nicrophorus</taxon>
    </lineage>
</organism>
<dbReference type="InterPro" id="IPR027885">
    <property type="entry name" value="UPF0728"/>
</dbReference>
<dbReference type="RefSeq" id="XP_017767966.1">
    <property type="nucleotide sequence ID" value="XM_017912477.1"/>
</dbReference>
<comment type="similarity">
    <text evidence="1">Belongs to the UPF0728 family.</text>
</comment>
<evidence type="ECO:0000256" key="1">
    <source>
        <dbReference type="ARBA" id="ARBA00009973"/>
    </source>
</evidence>